<dbReference type="GO" id="GO:0042626">
    <property type="term" value="F:ATPase-coupled transmembrane transporter activity"/>
    <property type="evidence" value="ECO:0007669"/>
    <property type="project" value="TreeGrafter"/>
</dbReference>
<evidence type="ECO:0000313" key="11">
    <source>
        <dbReference type="EMBL" id="MDG4475269.1"/>
    </source>
</evidence>
<dbReference type="RefSeq" id="WP_307632244.1">
    <property type="nucleotide sequence ID" value="NZ_JAPHEH010000001.1"/>
</dbReference>
<dbReference type="PROSITE" id="PS00211">
    <property type="entry name" value="ABC_TRANSPORTER_1"/>
    <property type="match status" value="1"/>
</dbReference>
<gene>
    <name evidence="11" type="ORF">OLX77_03730</name>
</gene>
<evidence type="ECO:0000259" key="10">
    <source>
        <dbReference type="PROSITE" id="PS50893"/>
    </source>
</evidence>
<feature type="domain" description="ABC transporter" evidence="10">
    <location>
        <begin position="6"/>
        <end position="236"/>
    </location>
</feature>
<keyword evidence="3 9" id="KW-0813">Transport</keyword>
<dbReference type="Gene3D" id="3.40.50.300">
    <property type="entry name" value="P-loop containing nucleotide triphosphate hydrolases"/>
    <property type="match status" value="1"/>
</dbReference>
<dbReference type="FunFam" id="3.40.50.300:FF:000224">
    <property type="entry name" value="Energy-coupling factor transporter ATP-binding protein EcfA"/>
    <property type="match status" value="1"/>
</dbReference>
<reference evidence="11" key="2">
    <citation type="submission" date="2022-10" db="EMBL/GenBank/DDBJ databases">
        <authorList>
            <person name="Aronson H.S."/>
        </authorList>
    </citation>
    <scope>NUCLEOTIDE SEQUENCE</scope>
    <source>
        <strain evidence="11">RS19-109</strain>
    </source>
</reference>
<keyword evidence="6 9" id="KW-0067">ATP-binding</keyword>
<evidence type="ECO:0000256" key="5">
    <source>
        <dbReference type="ARBA" id="ARBA00022741"/>
    </source>
</evidence>
<dbReference type="EMBL" id="JAPHEH010000001">
    <property type="protein sequence ID" value="MDG4475269.1"/>
    <property type="molecule type" value="Genomic_DNA"/>
</dbReference>
<evidence type="ECO:0000256" key="3">
    <source>
        <dbReference type="ARBA" id="ARBA00022448"/>
    </source>
</evidence>
<dbReference type="InterPro" id="IPR027417">
    <property type="entry name" value="P-loop_NTPase"/>
</dbReference>
<dbReference type="InterPro" id="IPR015856">
    <property type="entry name" value="ABC_transpr_CbiO/EcfA_su"/>
</dbReference>
<evidence type="ECO:0000256" key="4">
    <source>
        <dbReference type="ARBA" id="ARBA00022475"/>
    </source>
</evidence>
<evidence type="ECO:0000256" key="6">
    <source>
        <dbReference type="ARBA" id="ARBA00022840"/>
    </source>
</evidence>
<dbReference type="GO" id="GO:0016887">
    <property type="term" value="F:ATP hydrolysis activity"/>
    <property type="evidence" value="ECO:0007669"/>
    <property type="project" value="InterPro"/>
</dbReference>
<keyword evidence="7" id="KW-1278">Translocase</keyword>
<protein>
    <recommendedName>
        <fullName evidence="9">ABC transporter ATP-binding protein</fullName>
    </recommendedName>
</protein>
<evidence type="ECO:0000256" key="2">
    <source>
        <dbReference type="ARBA" id="ARBA00005417"/>
    </source>
</evidence>
<sequence length="258" mass="28377">MSHHIVEVKDLRHVYPDGTEALRGVSFRITHGESVAIIGANGAGKSTLLLHLNGYLATSQGAIRIGDFPLTPATLPEIRRTVGMVFQDPDDQLFMPTVYDDVAFGPLNLGLVGADLEERVREALTRVGAEHLRDKPPYRLSGGEKKRVAIATVLAMSPDILVMDEPTSGLDPFARRQLLALLKDFRHTRIFTSHDLDMVLELCERTIVLHEGEVRADGPTVEIFQDEALLAACRLEKPFAMQGCPVCSRKASPLDFQG</sequence>
<dbReference type="InterPro" id="IPR005876">
    <property type="entry name" value="Co_trans_ATP-bd"/>
</dbReference>
<dbReference type="SMART" id="SM00382">
    <property type="entry name" value="AAA"/>
    <property type="match status" value="1"/>
</dbReference>
<dbReference type="PANTHER" id="PTHR43553:SF24">
    <property type="entry name" value="ENERGY-COUPLING FACTOR TRANSPORTER ATP-BINDING PROTEIN ECFA1"/>
    <property type="match status" value="1"/>
</dbReference>
<dbReference type="GO" id="GO:0006824">
    <property type="term" value="P:cobalt ion transport"/>
    <property type="evidence" value="ECO:0007669"/>
    <property type="project" value="InterPro"/>
</dbReference>
<keyword evidence="8 9" id="KW-0472">Membrane</keyword>
<reference evidence="11" key="1">
    <citation type="journal article" date="2022" name="bioRxiv">
        <title>Thiovibrio frasassiensisgen. nov., sp. nov., an autotrophic, elemental sulfur disproportionating bacterium isolated from sulfidic karst sediment, and proposal of Thiovibrionaceae fam. nov.</title>
        <authorList>
            <person name="Aronson H."/>
            <person name="Thomas C."/>
            <person name="Bhattacharyya M."/>
            <person name="Eckstein S."/>
            <person name="Jensen S."/>
            <person name="Barco R."/>
            <person name="Macalady J."/>
            <person name="Amend J."/>
        </authorList>
    </citation>
    <scope>NUCLEOTIDE SEQUENCE</scope>
    <source>
        <strain evidence="11">RS19-109</strain>
    </source>
</reference>
<dbReference type="GO" id="GO:0005524">
    <property type="term" value="F:ATP binding"/>
    <property type="evidence" value="ECO:0007669"/>
    <property type="project" value="UniProtKB-UniRule"/>
</dbReference>
<dbReference type="InterPro" id="IPR003593">
    <property type="entry name" value="AAA+_ATPase"/>
</dbReference>
<organism evidence="11 12">
    <name type="scientific">Thiovibrio frasassiensis</name>
    <dbReference type="NCBI Taxonomy" id="2984131"/>
    <lineage>
        <taxon>Bacteria</taxon>
        <taxon>Pseudomonadati</taxon>
        <taxon>Thermodesulfobacteriota</taxon>
        <taxon>Desulfobulbia</taxon>
        <taxon>Desulfobulbales</taxon>
        <taxon>Thiovibrionaceae</taxon>
        <taxon>Thiovibrio</taxon>
    </lineage>
</organism>
<dbReference type="GO" id="GO:0043190">
    <property type="term" value="C:ATP-binding cassette (ABC) transporter complex"/>
    <property type="evidence" value="ECO:0007669"/>
    <property type="project" value="TreeGrafter"/>
</dbReference>
<keyword evidence="4 9" id="KW-1003">Cell membrane</keyword>
<evidence type="ECO:0000256" key="9">
    <source>
        <dbReference type="RuleBase" id="RU364103"/>
    </source>
</evidence>
<comment type="caution">
    <text evidence="11">The sequence shown here is derived from an EMBL/GenBank/DDBJ whole genome shotgun (WGS) entry which is preliminary data.</text>
</comment>
<dbReference type="CDD" id="cd03225">
    <property type="entry name" value="ABC_cobalt_CbiO_domain1"/>
    <property type="match status" value="1"/>
</dbReference>
<keyword evidence="5 9" id="KW-0547">Nucleotide-binding</keyword>
<dbReference type="PROSITE" id="PS50893">
    <property type="entry name" value="ABC_TRANSPORTER_2"/>
    <property type="match status" value="1"/>
</dbReference>
<accession>A0A9X4RL44</accession>
<evidence type="ECO:0000313" key="12">
    <source>
        <dbReference type="Proteomes" id="UP001154240"/>
    </source>
</evidence>
<keyword evidence="12" id="KW-1185">Reference proteome</keyword>
<dbReference type="Pfam" id="PF00005">
    <property type="entry name" value="ABC_tran"/>
    <property type="match status" value="1"/>
</dbReference>
<comment type="subcellular location">
    <subcellularLocation>
        <location evidence="1 9">Cell membrane</location>
        <topology evidence="1 9">Peripheral membrane protein</topology>
    </subcellularLocation>
</comment>
<evidence type="ECO:0000256" key="8">
    <source>
        <dbReference type="ARBA" id="ARBA00023136"/>
    </source>
</evidence>
<dbReference type="InterPro" id="IPR017871">
    <property type="entry name" value="ABC_transporter-like_CS"/>
</dbReference>
<comment type="function">
    <text evidence="9">Part of an ABC transporter complex. Responsible for energy coupling to the transport system.</text>
</comment>
<dbReference type="InterPro" id="IPR003439">
    <property type="entry name" value="ABC_transporter-like_ATP-bd"/>
</dbReference>
<dbReference type="Proteomes" id="UP001154240">
    <property type="component" value="Unassembled WGS sequence"/>
</dbReference>
<proteinExistence type="inferred from homology"/>
<evidence type="ECO:0000256" key="1">
    <source>
        <dbReference type="ARBA" id="ARBA00004202"/>
    </source>
</evidence>
<dbReference type="SUPFAM" id="SSF52540">
    <property type="entry name" value="P-loop containing nucleoside triphosphate hydrolases"/>
    <property type="match status" value="1"/>
</dbReference>
<evidence type="ECO:0000256" key="7">
    <source>
        <dbReference type="ARBA" id="ARBA00022967"/>
    </source>
</evidence>
<dbReference type="InterPro" id="IPR050095">
    <property type="entry name" value="ECF_ABC_transporter_ATP-bd"/>
</dbReference>
<dbReference type="AlphaFoldDB" id="A0A9X4RL44"/>
<comment type="similarity">
    <text evidence="2 9">Belongs to the ABC transporter superfamily.</text>
</comment>
<name>A0A9X4RL44_9BACT</name>
<dbReference type="PANTHER" id="PTHR43553">
    <property type="entry name" value="HEAVY METAL TRANSPORTER"/>
    <property type="match status" value="1"/>
</dbReference>
<dbReference type="NCBIfam" id="TIGR01166">
    <property type="entry name" value="cbiO"/>
    <property type="match status" value="1"/>
</dbReference>